<dbReference type="EMBL" id="HACG01018410">
    <property type="protein sequence ID" value="CEK65275.1"/>
    <property type="molecule type" value="Transcribed_RNA"/>
</dbReference>
<dbReference type="GO" id="GO:0005634">
    <property type="term" value="C:nucleus"/>
    <property type="evidence" value="ECO:0007669"/>
    <property type="project" value="TreeGrafter"/>
</dbReference>
<dbReference type="InterPro" id="IPR038718">
    <property type="entry name" value="SNF2-like_sf"/>
</dbReference>
<dbReference type="Pfam" id="PF00176">
    <property type="entry name" value="SNF2-rel_dom"/>
    <property type="match status" value="1"/>
</dbReference>
<evidence type="ECO:0000313" key="3">
    <source>
        <dbReference type="EMBL" id="CEK65275.1"/>
    </source>
</evidence>
<feature type="region of interest" description="Disordered" evidence="1">
    <location>
        <begin position="56"/>
        <end position="79"/>
    </location>
</feature>
<proteinExistence type="predicted"/>
<organism evidence="3">
    <name type="scientific">Arion vulgaris</name>
    <dbReference type="NCBI Taxonomy" id="1028688"/>
    <lineage>
        <taxon>Eukaryota</taxon>
        <taxon>Metazoa</taxon>
        <taxon>Spiralia</taxon>
        <taxon>Lophotrochozoa</taxon>
        <taxon>Mollusca</taxon>
        <taxon>Gastropoda</taxon>
        <taxon>Heterobranchia</taxon>
        <taxon>Euthyneura</taxon>
        <taxon>Panpulmonata</taxon>
        <taxon>Eupulmonata</taxon>
        <taxon>Stylommatophora</taxon>
        <taxon>Helicina</taxon>
        <taxon>Arionoidea</taxon>
        <taxon>Arionidae</taxon>
        <taxon>Arion</taxon>
    </lineage>
</organism>
<name>A0A0B6ZBX8_9EUPU</name>
<dbReference type="AlphaFoldDB" id="A0A0B6ZBX8"/>
<dbReference type="GO" id="GO:0061630">
    <property type="term" value="F:ubiquitin protein ligase activity"/>
    <property type="evidence" value="ECO:0007669"/>
    <property type="project" value="TreeGrafter"/>
</dbReference>
<feature type="non-terminal residue" evidence="3">
    <location>
        <position position="93"/>
    </location>
</feature>
<accession>A0A0B6ZBX8</accession>
<dbReference type="GO" id="GO:0000209">
    <property type="term" value="P:protein polyubiquitination"/>
    <property type="evidence" value="ECO:0007669"/>
    <property type="project" value="TreeGrafter"/>
</dbReference>
<dbReference type="InterPro" id="IPR000330">
    <property type="entry name" value="SNF2_N"/>
</dbReference>
<feature type="domain" description="SNF2 N-terminal" evidence="2">
    <location>
        <begin position="15"/>
        <end position="35"/>
    </location>
</feature>
<dbReference type="PANTHER" id="PTHR45865">
    <property type="entry name" value="E3 UBIQUITIN-PROTEIN LIGASE SHPRH FAMILY MEMBER"/>
    <property type="match status" value="1"/>
</dbReference>
<reference evidence="3" key="1">
    <citation type="submission" date="2014-12" db="EMBL/GenBank/DDBJ databases">
        <title>Insight into the proteome of Arion vulgaris.</title>
        <authorList>
            <person name="Aradska J."/>
            <person name="Bulat T."/>
            <person name="Smidak R."/>
            <person name="Sarate P."/>
            <person name="Gangsoo J."/>
            <person name="Sialana F."/>
            <person name="Bilban M."/>
            <person name="Lubec G."/>
        </authorList>
    </citation>
    <scope>NUCLEOTIDE SEQUENCE</scope>
    <source>
        <tissue evidence="3">Skin</tissue>
    </source>
</reference>
<protein>
    <recommendedName>
        <fullName evidence="2">SNF2 N-terminal domain-containing protein</fullName>
    </recommendedName>
</protein>
<dbReference type="PANTHER" id="PTHR45865:SF1">
    <property type="entry name" value="E3 UBIQUITIN-PROTEIN LIGASE SHPRH"/>
    <property type="match status" value="1"/>
</dbReference>
<evidence type="ECO:0000259" key="2">
    <source>
        <dbReference type="Pfam" id="PF00176"/>
    </source>
</evidence>
<dbReference type="Gene3D" id="3.40.50.10810">
    <property type="entry name" value="Tandem AAA-ATPase domain"/>
    <property type="match status" value="1"/>
</dbReference>
<evidence type="ECO:0000256" key="1">
    <source>
        <dbReference type="SAM" id="MobiDB-lite"/>
    </source>
</evidence>
<dbReference type="GO" id="GO:0005524">
    <property type="term" value="F:ATP binding"/>
    <property type="evidence" value="ECO:0007669"/>
    <property type="project" value="InterPro"/>
</dbReference>
<gene>
    <name evidence="3" type="primary">ORF54495</name>
</gene>
<dbReference type="InterPro" id="IPR052583">
    <property type="entry name" value="ATP-helicase/E3_Ub-Ligase"/>
</dbReference>
<dbReference type="GO" id="GO:0006974">
    <property type="term" value="P:DNA damage response"/>
    <property type="evidence" value="ECO:0007669"/>
    <property type="project" value="TreeGrafter"/>
</dbReference>
<feature type="non-terminal residue" evidence="3">
    <location>
        <position position="1"/>
    </location>
</feature>
<sequence length="93" mass="10187">GSLVRSRPKTIPALPGGILADEMGLGKTVEVLCCMLLHPRSDVELPEQLPVIDDMFMDSESSRSSSSTENTVDEAQVRNISERRNSKKICLIS</sequence>